<accession>A0A078ASP3</accession>
<evidence type="ECO:0000256" key="1">
    <source>
        <dbReference type="SAM" id="MobiDB-lite"/>
    </source>
</evidence>
<feature type="compositionally biased region" description="Basic and acidic residues" evidence="1">
    <location>
        <begin position="11"/>
        <end position="36"/>
    </location>
</feature>
<dbReference type="Proteomes" id="UP000039865">
    <property type="component" value="Unassembled WGS sequence"/>
</dbReference>
<feature type="compositionally biased region" description="Polar residues" evidence="1">
    <location>
        <begin position="1"/>
        <end position="10"/>
    </location>
</feature>
<feature type="region of interest" description="Disordered" evidence="1">
    <location>
        <begin position="99"/>
        <end position="149"/>
    </location>
</feature>
<protein>
    <submittedName>
        <fullName evidence="2">Uncharacterized protein</fullName>
    </submittedName>
</protein>
<reference evidence="2 3" key="1">
    <citation type="submission" date="2014-06" db="EMBL/GenBank/DDBJ databases">
        <authorList>
            <person name="Swart Estienne"/>
        </authorList>
    </citation>
    <scope>NUCLEOTIDE SEQUENCE [LARGE SCALE GENOMIC DNA]</scope>
    <source>
        <strain evidence="2 3">130c</strain>
    </source>
</reference>
<feature type="region of interest" description="Disordered" evidence="1">
    <location>
        <begin position="1"/>
        <end position="36"/>
    </location>
</feature>
<evidence type="ECO:0000313" key="3">
    <source>
        <dbReference type="Proteomes" id="UP000039865"/>
    </source>
</evidence>
<gene>
    <name evidence="2" type="primary">Contig11417.g12213</name>
    <name evidence="2" type="ORF">STYLEM_14584</name>
</gene>
<dbReference type="AlphaFoldDB" id="A0A078ASP3"/>
<dbReference type="EMBL" id="CCKQ01013795">
    <property type="protein sequence ID" value="CDW85505.1"/>
    <property type="molecule type" value="Genomic_DNA"/>
</dbReference>
<proteinExistence type="predicted"/>
<dbReference type="InParanoid" id="A0A078ASP3"/>
<organism evidence="2 3">
    <name type="scientific">Stylonychia lemnae</name>
    <name type="common">Ciliate</name>
    <dbReference type="NCBI Taxonomy" id="5949"/>
    <lineage>
        <taxon>Eukaryota</taxon>
        <taxon>Sar</taxon>
        <taxon>Alveolata</taxon>
        <taxon>Ciliophora</taxon>
        <taxon>Intramacronucleata</taxon>
        <taxon>Spirotrichea</taxon>
        <taxon>Stichotrichia</taxon>
        <taxon>Sporadotrichida</taxon>
        <taxon>Oxytrichidae</taxon>
        <taxon>Stylonychinae</taxon>
        <taxon>Stylonychia</taxon>
    </lineage>
</organism>
<evidence type="ECO:0000313" key="2">
    <source>
        <dbReference type="EMBL" id="CDW85505.1"/>
    </source>
</evidence>
<sequence>MYNQNDNTLTIDKRSEGFQNQKPKERILKKSSKQDHDHAIYKQTEISSKMIATKFRLKIPTLICRKKNSENTKPNVEIEAERIEYLQKASRNEIRAQKYQEKKKNHSQTPQNMKSSSPKQTQTQNLNSYNNLSGKKQQRRNKKNSISDQKFETLNLGKIQIKQDAFLTQESPSNNQERFFEESISSDCLLTEERSPDKSQNSNNKLSPLRIGRLPMHNLNTTDMGDKNYFFNQRSSPQENNSFAFDSVSQSLCTDLEAWNQVNEHRLMSVGSKQMNDESKIYSVLTAILFSLQVMTLMKVSQGLKKEQFLLLITTANDPLYHQQIVTTVTQQFQLKNTFSRETVQLRKIVNVSKLCLCILEIDLVNLLIELCFKEIKLKNGLNNNGIPSYKNQVDILVQATNILSILTSQQKSITFYLQNNFKAMVQIVDLLGITLKNFQNVPYINENLIKLILIITSRSIYEENTQKISNYILWSNLVIKLSNIVKSQNQISIQHNSLMVIKILKLFKTLLVNLKLSGVYQSFYQNLLQEVLGSTELFGILHISDLLIKDNSKSKSQSISTIEEIILDICIQTCSLDHSYFSALISQSQSYNKLLDQAYVGLDNSLSKILLQCLIQLDSDQSFERIEKLKQFQFISNGDNIDPRLITAFMMIQSKTSDTLVELIKSIDMKSFLTEQLSQYDEYALIYCEQINQRSPKAIFINILEEYRIGTDTDDQIINKIDIVDNFRRSEPFDYYELNPPMSTRSIRSIRSSTASRLSTNSAVSMISTPKICLKDFLPFNVTQELLNITSSISQSNQIINITQEKQKKFTSKNTNLHIQ</sequence>
<name>A0A078ASP3_STYLE</name>
<keyword evidence="3" id="KW-1185">Reference proteome</keyword>
<feature type="compositionally biased region" description="Polar residues" evidence="1">
    <location>
        <begin position="107"/>
        <end position="135"/>
    </location>
</feature>